<dbReference type="STRING" id="1034346.GCA_000313565_00826"/>
<evidence type="ECO:0000313" key="2">
    <source>
        <dbReference type="Proteomes" id="UP000247612"/>
    </source>
</evidence>
<dbReference type="AlphaFoldDB" id="A0A318KPM2"/>
<reference evidence="1 2" key="1">
    <citation type="submission" date="2018-05" db="EMBL/GenBank/DDBJ databases">
        <title>Genomic Encyclopedia of Type Strains, Phase IV (KMG-IV): sequencing the most valuable type-strain genomes for metagenomic binning, comparative biology and taxonomic classification.</title>
        <authorList>
            <person name="Goeker M."/>
        </authorList>
    </citation>
    <scope>NUCLEOTIDE SEQUENCE [LARGE SCALE GENOMIC DNA]</scope>
    <source>
        <strain evidence="1 2">JC118</strain>
    </source>
</reference>
<accession>A0A318KPM2</accession>
<protein>
    <submittedName>
        <fullName evidence="1">Uncharacterized protein</fullName>
    </submittedName>
</protein>
<evidence type="ECO:0000313" key="1">
    <source>
        <dbReference type="EMBL" id="PXX79761.1"/>
    </source>
</evidence>
<dbReference type="RefSeq" id="WP_022937137.1">
    <property type="nucleotide sequence ID" value="NZ_CABKRQ010000002.1"/>
</dbReference>
<comment type="caution">
    <text evidence="1">The sequence shown here is derived from an EMBL/GenBank/DDBJ whole genome shotgun (WGS) entry which is preliminary data.</text>
</comment>
<name>A0A318KPM2_9FIRM</name>
<organism evidence="1 2">
    <name type="scientific">Dielma fastidiosa</name>
    <dbReference type="NCBI Taxonomy" id="1034346"/>
    <lineage>
        <taxon>Bacteria</taxon>
        <taxon>Bacillati</taxon>
        <taxon>Bacillota</taxon>
        <taxon>Erysipelotrichia</taxon>
        <taxon>Erysipelotrichales</taxon>
        <taxon>Erysipelotrichaceae</taxon>
        <taxon>Dielma</taxon>
    </lineage>
</organism>
<dbReference type="Proteomes" id="UP000247612">
    <property type="component" value="Unassembled WGS sequence"/>
</dbReference>
<dbReference type="EMBL" id="QJKH01000005">
    <property type="protein sequence ID" value="PXX79761.1"/>
    <property type="molecule type" value="Genomic_DNA"/>
</dbReference>
<keyword evidence="2" id="KW-1185">Reference proteome</keyword>
<gene>
    <name evidence="1" type="ORF">DES51_105235</name>
</gene>
<sequence length="70" mass="7908">MVKTDARFNDIILNKTLMSIAEAFVVLNADCQAGRLIKNPNKKELFRLKAETAKSIINSYIDHLSEAEIE</sequence>
<proteinExistence type="predicted"/>